<evidence type="ECO:0000256" key="3">
    <source>
        <dbReference type="ARBA" id="ARBA00022801"/>
    </source>
</evidence>
<evidence type="ECO:0000256" key="6">
    <source>
        <dbReference type="ARBA" id="ARBA00023180"/>
    </source>
</evidence>
<gene>
    <name evidence="8" type="ORF">HaLaN_22297</name>
</gene>
<dbReference type="EMBL" id="BLLF01002549">
    <property type="protein sequence ID" value="GFH24489.1"/>
    <property type="molecule type" value="Genomic_DNA"/>
</dbReference>
<dbReference type="EC" id="3.1.1.-" evidence="7"/>
<comment type="function">
    <text evidence="7">Putative phospholipase.</text>
</comment>
<keyword evidence="2" id="KW-0732">Signal</keyword>
<comment type="similarity">
    <text evidence="1 7">Belongs to the phospholipase B-like family.</text>
</comment>
<evidence type="ECO:0000256" key="2">
    <source>
        <dbReference type="ARBA" id="ARBA00022729"/>
    </source>
</evidence>
<keyword evidence="5 7" id="KW-0443">Lipid metabolism</keyword>
<organism evidence="8 9">
    <name type="scientific">Haematococcus lacustris</name>
    <name type="common">Green alga</name>
    <name type="synonym">Haematococcus pluvialis</name>
    <dbReference type="NCBI Taxonomy" id="44745"/>
    <lineage>
        <taxon>Eukaryota</taxon>
        <taxon>Viridiplantae</taxon>
        <taxon>Chlorophyta</taxon>
        <taxon>core chlorophytes</taxon>
        <taxon>Chlorophyceae</taxon>
        <taxon>CS clade</taxon>
        <taxon>Chlamydomonadales</taxon>
        <taxon>Haematococcaceae</taxon>
        <taxon>Haematococcus</taxon>
    </lineage>
</organism>
<keyword evidence="3 7" id="KW-0378">Hydrolase</keyword>
<evidence type="ECO:0000313" key="9">
    <source>
        <dbReference type="Proteomes" id="UP000485058"/>
    </source>
</evidence>
<evidence type="ECO:0000313" key="8">
    <source>
        <dbReference type="EMBL" id="GFH24489.1"/>
    </source>
</evidence>
<feature type="non-terminal residue" evidence="8">
    <location>
        <position position="113"/>
    </location>
</feature>
<protein>
    <recommendedName>
        <fullName evidence="7">Phospholipase B-like</fullName>
        <ecNumber evidence="7">3.1.1.-</ecNumber>
    </recommendedName>
</protein>
<dbReference type="Proteomes" id="UP000485058">
    <property type="component" value="Unassembled WGS sequence"/>
</dbReference>
<dbReference type="AlphaFoldDB" id="A0A699ZXW4"/>
<evidence type="ECO:0000256" key="7">
    <source>
        <dbReference type="RuleBase" id="RU364138"/>
    </source>
</evidence>
<keyword evidence="6" id="KW-0325">Glycoprotein</keyword>
<keyword evidence="9" id="KW-1185">Reference proteome</keyword>
<keyword evidence="4 7" id="KW-0442">Lipid degradation</keyword>
<evidence type="ECO:0000256" key="1">
    <source>
        <dbReference type="ARBA" id="ARBA00007835"/>
    </source>
</evidence>
<accession>A0A699ZXW4</accession>
<evidence type="ECO:0000256" key="4">
    <source>
        <dbReference type="ARBA" id="ARBA00022963"/>
    </source>
</evidence>
<dbReference type="Gene3D" id="3.60.60.30">
    <property type="match status" value="1"/>
</dbReference>
<reference evidence="8 9" key="1">
    <citation type="submission" date="2020-02" db="EMBL/GenBank/DDBJ databases">
        <title>Draft genome sequence of Haematococcus lacustris strain NIES-144.</title>
        <authorList>
            <person name="Morimoto D."/>
            <person name="Nakagawa S."/>
            <person name="Yoshida T."/>
            <person name="Sawayama S."/>
        </authorList>
    </citation>
    <scope>NUCLEOTIDE SEQUENCE [LARGE SCALE GENOMIC DNA]</scope>
    <source>
        <strain evidence="8 9">NIES-144</strain>
    </source>
</reference>
<feature type="non-terminal residue" evidence="8">
    <location>
        <position position="1"/>
    </location>
</feature>
<sequence length="113" mass="12288">MPQLLTHQVPMHPLCHAPPWAADTKRIPCLVASPTMPSLPAMTWSHSSHSSEGTGCNWTRKAYGAVDAKVVDLHSFRSRTTHVICGPTADDQAPFEWSTAAFPAVMHEGLADE</sequence>
<evidence type="ECO:0000256" key="5">
    <source>
        <dbReference type="ARBA" id="ARBA00023098"/>
    </source>
</evidence>
<dbReference type="GO" id="GO:0016042">
    <property type="term" value="P:lipid catabolic process"/>
    <property type="evidence" value="ECO:0007669"/>
    <property type="project" value="UniProtKB-KW"/>
</dbReference>
<dbReference type="GO" id="GO:0004620">
    <property type="term" value="F:phospholipase activity"/>
    <property type="evidence" value="ECO:0007669"/>
    <property type="project" value="InterPro"/>
</dbReference>
<proteinExistence type="inferred from homology"/>
<dbReference type="Pfam" id="PF04916">
    <property type="entry name" value="Phospholip_B"/>
    <property type="match status" value="1"/>
</dbReference>
<name>A0A699ZXW4_HAELA</name>
<dbReference type="InterPro" id="IPR007000">
    <property type="entry name" value="PLipase_B-like"/>
</dbReference>
<comment type="caution">
    <text evidence="8">The sequence shown here is derived from an EMBL/GenBank/DDBJ whole genome shotgun (WGS) entry which is preliminary data.</text>
</comment>